<organism evidence="3 4">
    <name type="scientific">Paraphoma chrysanthemicola</name>
    <dbReference type="NCBI Taxonomy" id="798071"/>
    <lineage>
        <taxon>Eukaryota</taxon>
        <taxon>Fungi</taxon>
        <taxon>Dikarya</taxon>
        <taxon>Ascomycota</taxon>
        <taxon>Pezizomycotina</taxon>
        <taxon>Dothideomycetes</taxon>
        <taxon>Pleosporomycetidae</taxon>
        <taxon>Pleosporales</taxon>
        <taxon>Pleosporineae</taxon>
        <taxon>Phaeosphaeriaceae</taxon>
        <taxon>Paraphoma</taxon>
    </lineage>
</organism>
<evidence type="ECO:0000259" key="2">
    <source>
        <dbReference type="Pfam" id="PF06985"/>
    </source>
</evidence>
<dbReference type="PANTHER" id="PTHR33112:SF16">
    <property type="entry name" value="HETEROKARYON INCOMPATIBILITY DOMAIN-CONTAINING PROTEIN"/>
    <property type="match status" value="1"/>
</dbReference>
<proteinExistence type="predicted"/>
<dbReference type="AlphaFoldDB" id="A0A8K0R474"/>
<reference evidence="3" key="1">
    <citation type="journal article" date="2021" name="Nat. Commun.">
        <title>Genetic determinants of endophytism in the Arabidopsis root mycobiome.</title>
        <authorList>
            <person name="Mesny F."/>
            <person name="Miyauchi S."/>
            <person name="Thiergart T."/>
            <person name="Pickel B."/>
            <person name="Atanasova L."/>
            <person name="Karlsson M."/>
            <person name="Huettel B."/>
            <person name="Barry K.W."/>
            <person name="Haridas S."/>
            <person name="Chen C."/>
            <person name="Bauer D."/>
            <person name="Andreopoulos W."/>
            <person name="Pangilinan J."/>
            <person name="LaButti K."/>
            <person name="Riley R."/>
            <person name="Lipzen A."/>
            <person name="Clum A."/>
            <person name="Drula E."/>
            <person name="Henrissat B."/>
            <person name="Kohler A."/>
            <person name="Grigoriev I.V."/>
            <person name="Martin F.M."/>
            <person name="Hacquard S."/>
        </authorList>
    </citation>
    <scope>NUCLEOTIDE SEQUENCE</scope>
    <source>
        <strain evidence="3">MPI-SDFR-AT-0120</strain>
    </source>
</reference>
<keyword evidence="4" id="KW-1185">Reference proteome</keyword>
<evidence type="ECO:0000256" key="1">
    <source>
        <dbReference type="SAM" id="MobiDB-lite"/>
    </source>
</evidence>
<protein>
    <submittedName>
        <fullName evidence="3">Heterokaryon incompatibility protein-domain-containing protein</fullName>
    </submittedName>
</protein>
<dbReference type="InterPro" id="IPR010730">
    <property type="entry name" value="HET"/>
</dbReference>
<dbReference type="Pfam" id="PF06985">
    <property type="entry name" value="HET"/>
    <property type="match status" value="1"/>
</dbReference>
<evidence type="ECO:0000313" key="4">
    <source>
        <dbReference type="Proteomes" id="UP000813461"/>
    </source>
</evidence>
<dbReference type="OrthoDB" id="5125733at2759"/>
<sequence>MCFSTKQYAEHQCIPQCPICWQFTETNLQSLIVGETLHLGTAYDFQEATMGARGCHLCASIIRAIVASPQGRRFVPEASMSMRVKLAKNEFDINAREIEFTIENPEIDLWKDPAFRMQQLALAPELASTKTWLQTLSYTLPAGLFTKGGIAERYIKNNAANASVSSPEVFETARRWISECSSVHPKCPQSKPHSLPTRVLEVSPSSTSNAVRLVETNGKVGHYAALSYCWGTTRQLTTVQATLEAHKKSIDVERLPKTIQDAITTTRALCITYLWIDSLCIVQDSNEDKAKEISKMSSIYKSAMVTISAASVSDSNDGFLHDRQEVLERTQASYRLPYTDLDDQVGDLYICTDNQMGYSIKDYSKEPLDTRAWTLQETWLSPRLLTYGTGPLKWRCLSRNYTHGLKENKSDDFDFLAYVQNHPFCYSDRIGFFKEAELATRHISSTASENDSWSSTWNSLVSNFQRRQLTVKTDKLPALSGIATEFQKLNKDMYLAGLWKSSLPWSLLWYCQVAIKPEPFHQETIRYGDDASRHFQVGSVQPTASSPDIRGRIRRKGLYSKMKAHLFHRLSKGRADGSLDPPPGTPEDAFFHDVGATFFALGYPLRSEVLEYIAPSWSFASSSLATSFDRVTLMTPKMDTKVTIHSANTSPTYDIAPLAQIWSGYITLTGPMQRMTFKEIDERFILCIDEEPHIFWDYIIPDRGLLNKYINQASRNTDDSDFYTWRNPQRERIKQKITNRMLDEKNPVDDEPEAPNPRPTPKRGRIPPATGAIPEFWLLELTWTEVPKGLLLVRREDDLFERAGYFKMGRHLWESTDWRSRGLQTAGPRDWDWYGGLRMCTITMV</sequence>
<accession>A0A8K0R474</accession>
<evidence type="ECO:0000313" key="3">
    <source>
        <dbReference type="EMBL" id="KAH7084023.1"/>
    </source>
</evidence>
<feature type="region of interest" description="Disordered" evidence="1">
    <location>
        <begin position="734"/>
        <end position="768"/>
    </location>
</feature>
<dbReference type="PANTHER" id="PTHR33112">
    <property type="entry name" value="DOMAIN PROTEIN, PUTATIVE-RELATED"/>
    <property type="match status" value="1"/>
</dbReference>
<dbReference type="Proteomes" id="UP000813461">
    <property type="component" value="Unassembled WGS sequence"/>
</dbReference>
<gene>
    <name evidence="3" type="ORF">FB567DRAFT_96656</name>
</gene>
<feature type="domain" description="Heterokaryon incompatibility" evidence="2">
    <location>
        <begin position="223"/>
        <end position="377"/>
    </location>
</feature>
<name>A0A8K0R474_9PLEO</name>
<dbReference type="EMBL" id="JAGMVJ010000013">
    <property type="protein sequence ID" value="KAH7084023.1"/>
    <property type="molecule type" value="Genomic_DNA"/>
</dbReference>
<comment type="caution">
    <text evidence="3">The sequence shown here is derived from an EMBL/GenBank/DDBJ whole genome shotgun (WGS) entry which is preliminary data.</text>
</comment>